<dbReference type="Gene3D" id="2.115.10.20">
    <property type="entry name" value="Glycosyl hydrolase domain, family 43"/>
    <property type="match status" value="3"/>
</dbReference>
<dbReference type="SUPFAM" id="SSF75005">
    <property type="entry name" value="Arabinanase/levansucrase/invertase"/>
    <property type="match status" value="2"/>
</dbReference>
<dbReference type="EMBL" id="GDJX01027451">
    <property type="protein sequence ID" value="JAT40485.1"/>
    <property type="molecule type" value="Transcribed_RNA"/>
</dbReference>
<proteinExistence type="predicted"/>
<organism evidence="2">
    <name type="scientific">Anthurium amnicola</name>
    <dbReference type="NCBI Taxonomy" id="1678845"/>
    <lineage>
        <taxon>Eukaryota</taxon>
        <taxon>Viridiplantae</taxon>
        <taxon>Streptophyta</taxon>
        <taxon>Embryophyta</taxon>
        <taxon>Tracheophyta</taxon>
        <taxon>Spermatophyta</taxon>
        <taxon>Magnoliopsida</taxon>
        <taxon>Liliopsida</taxon>
        <taxon>Araceae</taxon>
        <taxon>Pothoideae</taxon>
        <taxon>Potheae</taxon>
        <taxon>Anthurium</taxon>
    </lineage>
</organism>
<dbReference type="AlphaFoldDB" id="A0A1D1XDI6"/>
<feature type="compositionally biased region" description="Pro residues" evidence="1">
    <location>
        <begin position="114"/>
        <end position="131"/>
    </location>
</feature>
<evidence type="ECO:0008006" key="3">
    <source>
        <dbReference type="Google" id="ProtNLM"/>
    </source>
</evidence>
<dbReference type="PANTHER" id="PTHR35279">
    <property type="match status" value="1"/>
</dbReference>
<feature type="region of interest" description="Disordered" evidence="1">
    <location>
        <begin position="105"/>
        <end position="153"/>
    </location>
</feature>
<dbReference type="InterPro" id="IPR023296">
    <property type="entry name" value="Glyco_hydro_beta-prop_sf"/>
</dbReference>
<feature type="non-terminal residue" evidence="2">
    <location>
        <position position="434"/>
    </location>
</feature>
<dbReference type="PANTHER" id="PTHR35279:SF1">
    <property type="entry name" value="ARABINANASE_LEVANSUCRASE_INVERTASE"/>
    <property type="match status" value="1"/>
</dbReference>
<feature type="compositionally biased region" description="Pro residues" evidence="1">
    <location>
        <begin position="40"/>
        <end position="54"/>
    </location>
</feature>
<feature type="compositionally biased region" description="Low complexity" evidence="1">
    <location>
        <begin position="30"/>
        <end position="39"/>
    </location>
</feature>
<reference evidence="2" key="1">
    <citation type="submission" date="2015-07" db="EMBL/GenBank/DDBJ databases">
        <title>Transcriptome Assembly of Anthurium amnicola.</title>
        <authorList>
            <person name="Suzuki J."/>
        </authorList>
    </citation>
    <scope>NUCLEOTIDE SEQUENCE</scope>
</reference>
<protein>
    <recommendedName>
        <fullName evidence="3">Glycosyl hydrolase family 32 N-terminal domain-containing protein</fullName>
    </recommendedName>
</protein>
<feature type="non-terminal residue" evidence="2">
    <location>
        <position position="1"/>
    </location>
</feature>
<evidence type="ECO:0000256" key="1">
    <source>
        <dbReference type="SAM" id="MobiDB-lite"/>
    </source>
</evidence>
<accession>A0A1D1XDI6</accession>
<gene>
    <name evidence="2" type="ORF">g.22380</name>
</gene>
<name>A0A1D1XDI6_9ARAE</name>
<feature type="region of interest" description="Disordered" evidence="1">
    <location>
        <begin position="30"/>
        <end position="54"/>
    </location>
</feature>
<evidence type="ECO:0000313" key="2">
    <source>
        <dbReference type="EMBL" id="JAT40485.1"/>
    </source>
</evidence>
<sequence length="434" mass="45351">HIPPPLPPLFLPVPVCRPLMEAATAAGAPLAPYHSSTRSSPPPPSPPTRAIRAPPPLLVAKPAALLYPVRRLRRAAATVVDMRRGSNSLRASTFLASFCPGMGAGDSISSTANDPPPPPPPVDAPHNPPAVGPLQEPTGAALPRPPPSSSEGLVFDVGPPNSWDSGEVGSPVVKRYVGHDKDMWFMWYHGCPSDAGGPCVGLAVSANGIHWERGAGAVEGADGVGLVLRPSTDWWVFDTMSLRPAEVLIMSSSKVMAPGAVYWLYYTGSTSENVDIPASPAGSGPVPRSLPGLAISQDGRHWARIEGEHHSGALLDAGAAGEWDSPFLSSPKVVYHGRGDLRMYYHSFDQASGRFAVGVARSRDGIRWVKLGKAVAGGAVAGCFDEAGAANGHVVRRDDGGYLMAYEGVSAGGRSSIGLAESPDGLAGWRRCEE</sequence>